<proteinExistence type="predicted"/>
<accession>A0ABX4BR72</accession>
<sequence length="149" mass="17057">MPIDLSSFPEKSVYVMYFLHYTTVKDLESKPNLNDSQVLELEGARAAMHSIEAYTAKIRSKGYAWSLPSLFQFKGFNPTLTLEFYPGTESYHKYGKILVVNVNYSEDDLKYMTETIRNGGPRINSKLKVLRIHDMIEDEVNTGDIYTVG</sequence>
<dbReference type="EMBL" id="MUGV01000018">
    <property type="protein sequence ID" value="OXA79062.1"/>
    <property type="molecule type" value="Genomic_DNA"/>
</dbReference>
<organism evidence="1 2">
    <name type="scientific">Flavobacterium frigidimaris</name>
    <dbReference type="NCBI Taxonomy" id="262320"/>
    <lineage>
        <taxon>Bacteria</taxon>
        <taxon>Pseudomonadati</taxon>
        <taxon>Bacteroidota</taxon>
        <taxon>Flavobacteriia</taxon>
        <taxon>Flavobacteriales</taxon>
        <taxon>Flavobacteriaceae</taxon>
        <taxon>Flavobacterium</taxon>
    </lineage>
</organism>
<protein>
    <submittedName>
        <fullName evidence="1">Uncharacterized protein</fullName>
    </submittedName>
</protein>
<keyword evidence="2" id="KW-1185">Reference proteome</keyword>
<gene>
    <name evidence="1" type="ORF">B0A65_10965</name>
</gene>
<evidence type="ECO:0000313" key="1">
    <source>
        <dbReference type="EMBL" id="OXA79062.1"/>
    </source>
</evidence>
<reference evidence="1 2" key="1">
    <citation type="submission" date="2016-11" db="EMBL/GenBank/DDBJ databases">
        <title>Whole genomes of Flavobacteriaceae.</title>
        <authorList>
            <person name="Stine C."/>
            <person name="Li C."/>
            <person name="Tadesse D."/>
        </authorList>
    </citation>
    <scope>NUCLEOTIDE SEQUENCE [LARGE SCALE GENOMIC DNA]</scope>
    <source>
        <strain evidence="1 2">DSM 15937</strain>
    </source>
</reference>
<dbReference type="RefSeq" id="WP_074658820.1">
    <property type="nucleotide sequence ID" value="NZ_MUGV01000018.1"/>
</dbReference>
<name>A0ABX4BR72_FLAFR</name>
<comment type="caution">
    <text evidence="1">The sequence shown here is derived from an EMBL/GenBank/DDBJ whole genome shotgun (WGS) entry which is preliminary data.</text>
</comment>
<dbReference type="Proteomes" id="UP000198382">
    <property type="component" value="Unassembled WGS sequence"/>
</dbReference>
<evidence type="ECO:0000313" key="2">
    <source>
        <dbReference type="Proteomes" id="UP000198382"/>
    </source>
</evidence>